<dbReference type="AlphaFoldDB" id="A0A3E0TX86"/>
<organism evidence="2 3">
    <name type="scientific">Thalassotalea euphylliae</name>
    <dbReference type="NCBI Taxonomy" id="1655234"/>
    <lineage>
        <taxon>Bacteria</taxon>
        <taxon>Pseudomonadati</taxon>
        <taxon>Pseudomonadota</taxon>
        <taxon>Gammaproteobacteria</taxon>
        <taxon>Alteromonadales</taxon>
        <taxon>Colwelliaceae</taxon>
        <taxon>Thalassotalea</taxon>
    </lineage>
</organism>
<gene>
    <name evidence="2" type="ORF">DXX94_00140</name>
</gene>
<dbReference type="Proteomes" id="UP000256899">
    <property type="component" value="Unassembled WGS sequence"/>
</dbReference>
<keyword evidence="1" id="KW-0812">Transmembrane</keyword>
<evidence type="ECO:0000313" key="3">
    <source>
        <dbReference type="Proteomes" id="UP000256899"/>
    </source>
</evidence>
<reference evidence="3" key="1">
    <citation type="submission" date="2018-08" db="EMBL/GenBank/DDBJ databases">
        <title>Thalassotalea euphylliae genome.</title>
        <authorList>
            <person name="Summers S."/>
            <person name="Rice S.A."/>
            <person name="Freckelton M.L."/>
            <person name="Nedved B.T."/>
            <person name="Hadfield M.G."/>
        </authorList>
    </citation>
    <scope>NUCLEOTIDE SEQUENCE [LARGE SCALE GENOMIC DNA]</scope>
    <source>
        <strain evidence="3">H3</strain>
    </source>
</reference>
<keyword evidence="1" id="KW-0472">Membrane</keyword>
<sequence>MNKNTIPHFIGVITSVIVIALLVNFTIVDDCLDKGGAFSYETGQCLFANQEVYVASYHTYLVALYFFIGVTVAFYVSKLVRKILRRAVEAKLLKIKLKAEYKLVIRLLCRACV</sequence>
<feature type="transmembrane region" description="Helical" evidence="1">
    <location>
        <begin position="57"/>
        <end position="76"/>
    </location>
</feature>
<feature type="transmembrane region" description="Helical" evidence="1">
    <location>
        <begin position="9"/>
        <end position="28"/>
    </location>
</feature>
<keyword evidence="3" id="KW-1185">Reference proteome</keyword>
<name>A0A3E0TX86_9GAMM</name>
<dbReference type="RefSeq" id="WP_116013073.1">
    <property type="nucleotide sequence ID" value="NZ_QUOT01000001.1"/>
</dbReference>
<dbReference type="EMBL" id="QUOT01000001">
    <property type="protein sequence ID" value="REL29266.1"/>
    <property type="molecule type" value="Genomic_DNA"/>
</dbReference>
<protein>
    <submittedName>
        <fullName evidence="2">Uncharacterized protein</fullName>
    </submittedName>
</protein>
<comment type="caution">
    <text evidence="2">The sequence shown here is derived from an EMBL/GenBank/DDBJ whole genome shotgun (WGS) entry which is preliminary data.</text>
</comment>
<accession>A0A3E0TX86</accession>
<evidence type="ECO:0000313" key="2">
    <source>
        <dbReference type="EMBL" id="REL29266.1"/>
    </source>
</evidence>
<keyword evidence="1" id="KW-1133">Transmembrane helix</keyword>
<proteinExistence type="predicted"/>
<evidence type="ECO:0000256" key="1">
    <source>
        <dbReference type="SAM" id="Phobius"/>
    </source>
</evidence>